<organism evidence="2 3">
    <name type="scientific">Durusdinium trenchii</name>
    <dbReference type="NCBI Taxonomy" id="1381693"/>
    <lineage>
        <taxon>Eukaryota</taxon>
        <taxon>Sar</taxon>
        <taxon>Alveolata</taxon>
        <taxon>Dinophyceae</taxon>
        <taxon>Suessiales</taxon>
        <taxon>Symbiodiniaceae</taxon>
        <taxon>Durusdinium</taxon>
    </lineage>
</organism>
<protein>
    <submittedName>
        <fullName evidence="2">Uncharacterized protein</fullName>
    </submittedName>
</protein>
<evidence type="ECO:0000313" key="2">
    <source>
        <dbReference type="EMBL" id="CAK9048899.1"/>
    </source>
</evidence>
<accession>A0ABP0MBL8</accession>
<sequence length="414" mass="45747">MNYRDGHVENLEKLPVQKANLFYLSCHTLDGASFGKARICRALTDKWLSNEMSFAGVKFDPCVPELSEHELKQIPGCEAVLQSADTLVFEVLVRRGSSFVINPDQERKWSSLATTADQFEQLKNDHHCRYKDALASVAKFGSTSATSASTPAAPVPVAAPSVDEEDECEPKNADGSGPRQFESMEALKGSTKVVHEVASDIPGVKVLTTEAGQVILYSDSARQLSKGQQLGGFGSGQYVPSGSGVEGVALTYEQGDKTKVQVEESSIRRDSSATPVMTLYQLLVLVERTFKVNAHKISYSEVERAADDSGRDTFKVKLTKAMIFKFLDDDREEGGEAHAKKPKKAVTGKSVFRYTLPALEKSSYIQTTFRYRYEKIGQSLKLMKPYVILSQNVKLEAKKPMEACFLKEKLLLFN</sequence>
<feature type="region of interest" description="Disordered" evidence="1">
    <location>
        <begin position="144"/>
        <end position="180"/>
    </location>
</feature>
<reference evidence="2 3" key="1">
    <citation type="submission" date="2024-02" db="EMBL/GenBank/DDBJ databases">
        <authorList>
            <person name="Chen Y."/>
            <person name="Shah S."/>
            <person name="Dougan E. K."/>
            <person name="Thang M."/>
            <person name="Chan C."/>
        </authorList>
    </citation>
    <scope>NUCLEOTIDE SEQUENCE [LARGE SCALE GENOMIC DNA]</scope>
</reference>
<gene>
    <name evidence="2" type="ORF">SCF082_LOCUS27165</name>
</gene>
<feature type="compositionally biased region" description="Low complexity" evidence="1">
    <location>
        <begin position="144"/>
        <end position="161"/>
    </location>
</feature>
<evidence type="ECO:0000256" key="1">
    <source>
        <dbReference type="SAM" id="MobiDB-lite"/>
    </source>
</evidence>
<name>A0ABP0MBL8_9DINO</name>
<comment type="caution">
    <text evidence="2">The sequence shown here is derived from an EMBL/GenBank/DDBJ whole genome shotgun (WGS) entry which is preliminary data.</text>
</comment>
<proteinExistence type="predicted"/>
<evidence type="ECO:0000313" key="3">
    <source>
        <dbReference type="Proteomes" id="UP001642464"/>
    </source>
</evidence>
<keyword evidence="3" id="KW-1185">Reference proteome</keyword>
<dbReference type="Proteomes" id="UP001642464">
    <property type="component" value="Unassembled WGS sequence"/>
</dbReference>
<dbReference type="EMBL" id="CAXAMM010020890">
    <property type="protein sequence ID" value="CAK9048899.1"/>
    <property type="molecule type" value="Genomic_DNA"/>
</dbReference>